<feature type="non-terminal residue" evidence="1">
    <location>
        <position position="1"/>
    </location>
</feature>
<accession>A0A6A4M5A8</accession>
<keyword evidence="2" id="KW-1185">Reference proteome</keyword>
<reference evidence="1 2" key="1">
    <citation type="journal article" date="2019" name="Genome Biol. Evol.">
        <title>The Rhododendron genome and chromosomal organization provide insight into shared whole-genome duplications across the heath family (Ericaceae).</title>
        <authorList>
            <person name="Soza V.L."/>
            <person name="Lindsley D."/>
            <person name="Waalkes A."/>
            <person name="Ramage E."/>
            <person name="Patwardhan R.P."/>
            <person name="Burton J.N."/>
            <person name="Adey A."/>
            <person name="Kumar A."/>
            <person name="Qiu R."/>
            <person name="Shendure J."/>
            <person name="Hall B."/>
        </authorList>
    </citation>
    <scope>NUCLEOTIDE SEQUENCE [LARGE SCALE GENOMIC DNA]</scope>
    <source>
        <strain evidence="1">RSF 1966-606</strain>
    </source>
</reference>
<dbReference type="AlphaFoldDB" id="A0A6A4M5A8"/>
<gene>
    <name evidence="1" type="ORF">C3L33_01574</name>
</gene>
<dbReference type="EMBL" id="QEFC01000086">
    <property type="protein sequence ID" value="KAE9466533.1"/>
    <property type="molecule type" value="Genomic_DNA"/>
</dbReference>
<dbReference type="Proteomes" id="UP000428333">
    <property type="component" value="Linkage Group LG01"/>
</dbReference>
<evidence type="ECO:0000313" key="2">
    <source>
        <dbReference type="Proteomes" id="UP000428333"/>
    </source>
</evidence>
<name>A0A6A4M5A8_9ERIC</name>
<comment type="caution">
    <text evidence="1">The sequence shown here is derived from an EMBL/GenBank/DDBJ whole genome shotgun (WGS) entry which is preliminary data.</text>
</comment>
<organism evidence="1 2">
    <name type="scientific">Rhododendron williamsianum</name>
    <dbReference type="NCBI Taxonomy" id="262921"/>
    <lineage>
        <taxon>Eukaryota</taxon>
        <taxon>Viridiplantae</taxon>
        <taxon>Streptophyta</taxon>
        <taxon>Embryophyta</taxon>
        <taxon>Tracheophyta</taxon>
        <taxon>Spermatophyta</taxon>
        <taxon>Magnoliopsida</taxon>
        <taxon>eudicotyledons</taxon>
        <taxon>Gunneridae</taxon>
        <taxon>Pentapetalae</taxon>
        <taxon>asterids</taxon>
        <taxon>Ericales</taxon>
        <taxon>Ericaceae</taxon>
        <taxon>Ericoideae</taxon>
        <taxon>Rhodoreae</taxon>
        <taxon>Rhododendron</taxon>
    </lineage>
</organism>
<protein>
    <submittedName>
        <fullName evidence="1">Uncharacterized protein</fullName>
    </submittedName>
</protein>
<proteinExistence type="predicted"/>
<evidence type="ECO:0000313" key="1">
    <source>
        <dbReference type="EMBL" id="KAE9466533.1"/>
    </source>
</evidence>
<sequence>MVFSSCQSLVLWLPTIAFHRSRTEFGARLFLLFRKEESYCQAFVIEKMVLIVMTIIILSNNYGEFCNVENELLMDLNMVLNSQEFMKPLFSFPCGILEGVSLPFPWKTSENPQQICSALV</sequence>